<dbReference type="PROSITE" id="PS00104">
    <property type="entry name" value="EPSP_SYNTHASE_1"/>
    <property type="match status" value="1"/>
</dbReference>
<dbReference type="SUPFAM" id="SSF55205">
    <property type="entry name" value="EPT/RTPC-like"/>
    <property type="match status" value="1"/>
</dbReference>
<dbReference type="CDD" id="cd01556">
    <property type="entry name" value="EPSP_synthase"/>
    <property type="match status" value="1"/>
</dbReference>
<dbReference type="NCBIfam" id="TIGR01356">
    <property type="entry name" value="aroA"/>
    <property type="match status" value="1"/>
</dbReference>
<dbReference type="EC" id="2.5.1.19" evidence="4 12"/>
<comment type="catalytic activity">
    <reaction evidence="11">
        <text>3-phosphoshikimate + phosphoenolpyruvate = 5-O-(1-carboxyvinyl)-3-phosphoshikimate + phosphate</text>
        <dbReference type="Rhea" id="RHEA:21256"/>
        <dbReference type="ChEBI" id="CHEBI:43474"/>
        <dbReference type="ChEBI" id="CHEBI:57701"/>
        <dbReference type="ChEBI" id="CHEBI:58702"/>
        <dbReference type="ChEBI" id="CHEBI:145989"/>
        <dbReference type="EC" id="2.5.1.19"/>
    </reaction>
    <physiologicalReaction direction="left-to-right" evidence="11">
        <dbReference type="Rhea" id="RHEA:21257"/>
    </physiologicalReaction>
</comment>
<evidence type="ECO:0000256" key="10">
    <source>
        <dbReference type="ARBA" id="ARBA00023141"/>
    </source>
</evidence>
<evidence type="ECO:0000256" key="1">
    <source>
        <dbReference type="ARBA" id="ARBA00004229"/>
    </source>
</evidence>
<name>A0AAW1P748_9CHLO</name>
<evidence type="ECO:0000256" key="4">
    <source>
        <dbReference type="ARBA" id="ARBA00012450"/>
    </source>
</evidence>
<protein>
    <recommendedName>
        <fullName evidence="4 12">3-phosphoshikimate 1-carboxyvinyltransferase</fullName>
        <ecNumber evidence="4 12">2.5.1.19</ecNumber>
    </recommendedName>
</protein>
<evidence type="ECO:0000256" key="6">
    <source>
        <dbReference type="ARBA" id="ARBA00022605"/>
    </source>
</evidence>
<keyword evidence="10 12" id="KW-0057">Aromatic amino acid biosynthesis</keyword>
<reference evidence="14 15" key="1">
    <citation type="journal article" date="2024" name="Nat. Commun.">
        <title>Phylogenomics reveals the evolutionary origins of lichenization in chlorophyte algae.</title>
        <authorList>
            <person name="Puginier C."/>
            <person name="Libourel C."/>
            <person name="Otte J."/>
            <person name="Skaloud P."/>
            <person name="Haon M."/>
            <person name="Grisel S."/>
            <person name="Petersen M."/>
            <person name="Berrin J.G."/>
            <person name="Delaux P.M."/>
            <person name="Dal Grande F."/>
            <person name="Keller J."/>
        </authorList>
    </citation>
    <scope>NUCLEOTIDE SEQUENCE [LARGE SCALE GENOMIC DNA]</scope>
    <source>
        <strain evidence="14 15">SAG 2043</strain>
    </source>
</reference>
<dbReference type="GO" id="GO:0009073">
    <property type="term" value="P:aromatic amino acid family biosynthetic process"/>
    <property type="evidence" value="ECO:0007669"/>
    <property type="project" value="UniProtKB-UniRule"/>
</dbReference>
<feature type="domain" description="Enolpyruvate transferase" evidence="13">
    <location>
        <begin position="22"/>
        <end position="441"/>
    </location>
</feature>
<comment type="caution">
    <text evidence="14">The sequence shown here is derived from an EMBL/GenBank/DDBJ whole genome shotgun (WGS) entry which is preliminary data.</text>
</comment>
<dbReference type="PIRSF" id="PIRSF000505">
    <property type="entry name" value="EPSPS"/>
    <property type="match status" value="1"/>
</dbReference>
<gene>
    <name evidence="14" type="ORF">WJX72_012119</name>
</gene>
<dbReference type="GO" id="GO:0009507">
    <property type="term" value="C:chloroplast"/>
    <property type="evidence" value="ECO:0007669"/>
    <property type="project" value="UniProtKB-SubCell"/>
</dbReference>
<keyword evidence="9" id="KW-0809">Transit peptide</keyword>
<keyword evidence="15" id="KW-1185">Reference proteome</keyword>
<evidence type="ECO:0000256" key="5">
    <source>
        <dbReference type="ARBA" id="ARBA00022528"/>
    </source>
</evidence>
<evidence type="ECO:0000256" key="8">
    <source>
        <dbReference type="ARBA" id="ARBA00022679"/>
    </source>
</evidence>
<dbReference type="InterPro" id="IPR006264">
    <property type="entry name" value="EPSP_synthase"/>
</dbReference>
<comment type="subcellular location">
    <subcellularLocation>
        <location evidence="1">Plastid</location>
        <location evidence="1">Chloroplast</location>
    </subcellularLocation>
</comment>
<dbReference type="InterPro" id="IPR023193">
    <property type="entry name" value="EPSP_synthase_CS"/>
</dbReference>
<evidence type="ECO:0000256" key="12">
    <source>
        <dbReference type="RuleBase" id="RU004164"/>
    </source>
</evidence>
<dbReference type="FunFam" id="3.65.10.10:FF:000004">
    <property type="entry name" value="3-phosphoshikimate 1-carboxyvinyltransferase"/>
    <property type="match status" value="1"/>
</dbReference>
<keyword evidence="5" id="KW-0150">Chloroplast</keyword>
<evidence type="ECO:0000256" key="7">
    <source>
        <dbReference type="ARBA" id="ARBA00022640"/>
    </source>
</evidence>
<dbReference type="InterPro" id="IPR001986">
    <property type="entry name" value="Enolpyruvate_Tfrase_dom"/>
</dbReference>
<accession>A0AAW1P748</accession>
<dbReference type="HAMAP" id="MF_00210">
    <property type="entry name" value="EPSP_synth"/>
    <property type="match status" value="1"/>
</dbReference>
<dbReference type="PANTHER" id="PTHR21090:SF5">
    <property type="entry name" value="PENTAFUNCTIONAL AROM POLYPEPTIDE"/>
    <property type="match status" value="1"/>
</dbReference>
<evidence type="ECO:0000256" key="9">
    <source>
        <dbReference type="ARBA" id="ARBA00022946"/>
    </source>
</evidence>
<evidence type="ECO:0000256" key="11">
    <source>
        <dbReference type="ARBA" id="ARBA00044633"/>
    </source>
</evidence>
<dbReference type="EMBL" id="JALJOR010000015">
    <property type="protein sequence ID" value="KAK9805690.1"/>
    <property type="molecule type" value="Genomic_DNA"/>
</dbReference>
<keyword evidence="8 12" id="KW-0808">Transferase</keyword>
<organism evidence="14 15">
    <name type="scientific">[Myrmecia] bisecta</name>
    <dbReference type="NCBI Taxonomy" id="41462"/>
    <lineage>
        <taxon>Eukaryota</taxon>
        <taxon>Viridiplantae</taxon>
        <taxon>Chlorophyta</taxon>
        <taxon>core chlorophytes</taxon>
        <taxon>Trebouxiophyceae</taxon>
        <taxon>Trebouxiales</taxon>
        <taxon>Trebouxiaceae</taxon>
        <taxon>Myrmecia</taxon>
    </lineage>
</organism>
<dbReference type="GO" id="GO:0008652">
    <property type="term" value="P:amino acid biosynthetic process"/>
    <property type="evidence" value="ECO:0007669"/>
    <property type="project" value="UniProtKB-KW"/>
</dbReference>
<dbReference type="Gene3D" id="3.65.10.10">
    <property type="entry name" value="Enolpyruvate transferase domain"/>
    <property type="match status" value="2"/>
</dbReference>
<dbReference type="InterPro" id="IPR036968">
    <property type="entry name" value="Enolpyruvate_Tfrase_sf"/>
</dbReference>
<dbReference type="InterPro" id="IPR013792">
    <property type="entry name" value="RNA3'P_cycl/enolpyr_Trfase_a/b"/>
</dbReference>
<evidence type="ECO:0000256" key="3">
    <source>
        <dbReference type="ARBA" id="ARBA00009948"/>
    </source>
</evidence>
<proteinExistence type="inferred from homology"/>
<dbReference type="FunFam" id="3.65.10.10:FF:000009">
    <property type="entry name" value="3-phosphoshikimate 1-carboxyvinyltransferase"/>
    <property type="match status" value="1"/>
</dbReference>
<comment type="similarity">
    <text evidence="3 12">Belongs to the EPSP synthase family.</text>
</comment>
<keyword evidence="6 12" id="KW-0028">Amino-acid biosynthesis</keyword>
<sequence length="449" mass="48115">MQRGILVLDRCPATAVEQLVIQPIERIEGHVKLPGSKSLSNRILLLAALAEGRTVVQNLLDSEDIRYMVGALKQLGIVLEEDWENQRMVVEGCGGRFPVEGAELFLGNAGTAMRPLTAAVAAAGRGKFVLDGVARMRERPIQDLVDGLNQLGVDVTCTLGTGCPPVAINASGLPSGLVKISGSVSSQYLTALLMAAPLATGTEGVEIQIVDELVSQPYVDMTVKLMERFGVKLERLNGLQHMRIPAGQTYKSPGEAYVEGDASSASYFLAGATITGGKMTVEGCGSDSLQGDVRFAEVMGLMGAKVEWAPYSITITGPPRGQLKGIDHDCNDIPDAAMTAAVAALFAEGPTAIRNVYNWRVKETERMVAIVAELGKLGAEVEEGRDYCIITPPKQLRSAEIDTYDDHRMAMAFSLAACGDVPVTINDPGCTRKTFPTYFKVFESVVKHR</sequence>
<evidence type="ECO:0000259" key="13">
    <source>
        <dbReference type="Pfam" id="PF00275"/>
    </source>
</evidence>
<dbReference type="GO" id="GO:0009423">
    <property type="term" value="P:chorismate biosynthetic process"/>
    <property type="evidence" value="ECO:0007669"/>
    <property type="project" value="UniProtKB-UniRule"/>
</dbReference>
<evidence type="ECO:0000313" key="14">
    <source>
        <dbReference type="EMBL" id="KAK9805690.1"/>
    </source>
</evidence>
<dbReference type="PROSITE" id="PS00885">
    <property type="entry name" value="EPSP_SYNTHASE_2"/>
    <property type="match status" value="1"/>
</dbReference>
<evidence type="ECO:0000313" key="15">
    <source>
        <dbReference type="Proteomes" id="UP001489004"/>
    </source>
</evidence>
<dbReference type="AlphaFoldDB" id="A0AAW1P748"/>
<dbReference type="Pfam" id="PF00275">
    <property type="entry name" value="EPSP_synthase"/>
    <property type="match status" value="1"/>
</dbReference>
<dbReference type="PANTHER" id="PTHR21090">
    <property type="entry name" value="AROM/DEHYDROQUINATE SYNTHASE"/>
    <property type="match status" value="1"/>
</dbReference>
<keyword evidence="7" id="KW-0934">Plastid</keyword>
<dbReference type="GO" id="GO:0003866">
    <property type="term" value="F:3-phosphoshikimate 1-carboxyvinyltransferase activity"/>
    <property type="evidence" value="ECO:0007669"/>
    <property type="project" value="UniProtKB-UniRule"/>
</dbReference>
<dbReference type="Proteomes" id="UP001489004">
    <property type="component" value="Unassembled WGS sequence"/>
</dbReference>
<comment type="pathway">
    <text evidence="2 12">Metabolic intermediate biosynthesis; chorismate biosynthesis; chorismate from D-erythrose 4-phosphate and phosphoenolpyruvate: step 6/7.</text>
</comment>
<evidence type="ECO:0000256" key="2">
    <source>
        <dbReference type="ARBA" id="ARBA00004811"/>
    </source>
</evidence>